<dbReference type="Gene3D" id="3.30.70.1450">
    <property type="entry name" value="Regulator of K+ conductance, C-terminal domain"/>
    <property type="match status" value="1"/>
</dbReference>
<evidence type="ECO:0000259" key="3">
    <source>
        <dbReference type="PROSITE" id="PS51202"/>
    </source>
</evidence>
<sequence>MSSNVGAVIVISEDDALNFVITWMIRQLYDDIRVIVLVNHPENEFMFKALRVNTLTPISWMQKLIESFLNYDDITAYFNPYIEKLSILELMITKNDNACNKILKDLNMPGNSIIGVIIKQDGSIVVPKGNTVVHENDKLLVLAAKEQVSTVKDILK</sequence>
<accession>A0A645I5H6</accession>
<dbReference type="Gene3D" id="3.40.50.720">
    <property type="entry name" value="NAD(P)-binding Rossmann-like Domain"/>
    <property type="match status" value="1"/>
</dbReference>
<evidence type="ECO:0000313" key="4">
    <source>
        <dbReference type="EMBL" id="MPN46022.1"/>
    </source>
</evidence>
<dbReference type="InterPro" id="IPR006037">
    <property type="entry name" value="RCK_C"/>
</dbReference>
<dbReference type="InterPro" id="IPR036291">
    <property type="entry name" value="NAD(P)-bd_dom_sf"/>
</dbReference>
<feature type="domain" description="RCK C-terminal" evidence="3">
    <location>
        <begin position="75"/>
        <end position="156"/>
    </location>
</feature>
<dbReference type="EMBL" id="VSSQ01106328">
    <property type="protein sequence ID" value="MPN46022.1"/>
    <property type="molecule type" value="Genomic_DNA"/>
</dbReference>
<organism evidence="4">
    <name type="scientific">bioreactor metagenome</name>
    <dbReference type="NCBI Taxonomy" id="1076179"/>
    <lineage>
        <taxon>unclassified sequences</taxon>
        <taxon>metagenomes</taxon>
        <taxon>ecological metagenomes</taxon>
    </lineage>
</organism>
<dbReference type="SUPFAM" id="SSF116726">
    <property type="entry name" value="TrkA C-terminal domain-like"/>
    <property type="match status" value="1"/>
</dbReference>
<protein>
    <recommendedName>
        <fullName evidence="3">RCK C-terminal domain-containing protein</fullName>
    </recommendedName>
</protein>
<gene>
    <name evidence="4" type="ORF">SDC9_193601</name>
</gene>
<proteinExistence type="predicted"/>
<reference evidence="4" key="1">
    <citation type="submission" date="2019-08" db="EMBL/GenBank/DDBJ databases">
        <authorList>
            <person name="Kucharzyk K."/>
            <person name="Murdoch R.W."/>
            <person name="Higgins S."/>
            <person name="Loffler F."/>
        </authorList>
    </citation>
    <scope>NUCLEOTIDE SEQUENCE</scope>
</reference>
<dbReference type="PROSITE" id="PS51202">
    <property type="entry name" value="RCK_C"/>
    <property type="match status" value="1"/>
</dbReference>
<dbReference type="Pfam" id="PF02080">
    <property type="entry name" value="TrkA_C"/>
    <property type="match status" value="1"/>
</dbReference>
<dbReference type="PANTHER" id="PTHR43833:SF5">
    <property type="entry name" value="TRK SYSTEM POTASSIUM UPTAKE PROTEIN TRKA"/>
    <property type="match status" value="1"/>
</dbReference>
<dbReference type="GO" id="GO:0006813">
    <property type="term" value="P:potassium ion transport"/>
    <property type="evidence" value="ECO:0007669"/>
    <property type="project" value="InterPro"/>
</dbReference>
<dbReference type="InterPro" id="IPR050721">
    <property type="entry name" value="Trk_Ktr_HKT_K-transport"/>
</dbReference>
<name>A0A645I5H6_9ZZZZ</name>
<keyword evidence="2" id="KW-0406">Ion transport</keyword>
<evidence type="ECO:0000256" key="1">
    <source>
        <dbReference type="ARBA" id="ARBA00022448"/>
    </source>
</evidence>
<evidence type="ECO:0000256" key="2">
    <source>
        <dbReference type="ARBA" id="ARBA00023065"/>
    </source>
</evidence>
<dbReference type="AlphaFoldDB" id="A0A645I5H6"/>
<keyword evidence="1" id="KW-0813">Transport</keyword>
<dbReference type="SUPFAM" id="SSF51735">
    <property type="entry name" value="NAD(P)-binding Rossmann-fold domains"/>
    <property type="match status" value="1"/>
</dbReference>
<dbReference type="InterPro" id="IPR036721">
    <property type="entry name" value="RCK_C_sf"/>
</dbReference>
<comment type="caution">
    <text evidence="4">The sequence shown here is derived from an EMBL/GenBank/DDBJ whole genome shotgun (WGS) entry which is preliminary data.</text>
</comment>
<dbReference type="GO" id="GO:0008324">
    <property type="term" value="F:monoatomic cation transmembrane transporter activity"/>
    <property type="evidence" value="ECO:0007669"/>
    <property type="project" value="InterPro"/>
</dbReference>
<dbReference type="PANTHER" id="PTHR43833">
    <property type="entry name" value="POTASSIUM CHANNEL PROTEIN 2-RELATED-RELATED"/>
    <property type="match status" value="1"/>
</dbReference>